<reference evidence="1" key="1">
    <citation type="journal article" date="2021" name="Proc. Natl. Acad. Sci. U.S.A.">
        <title>A Catalog of Tens of Thousands of Viruses from Human Metagenomes Reveals Hidden Associations with Chronic Diseases.</title>
        <authorList>
            <person name="Tisza M.J."/>
            <person name="Buck C.B."/>
        </authorList>
    </citation>
    <scope>NUCLEOTIDE SEQUENCE</scope>
    <source>
        <strain evidence="1">CtYaH2</strain>
    </source>
</reference>
<protein>
    <submittedName>
        <fullName evidence="1">Uncharacterized protein</fullName>
    </submittedName>
</protein>
<sequence length="34" mass="4174">MQIQQDLLIRQINSFLRKGRLVNFLQSFCYLCFH</sequence>
<name>A0A8S5V564_9CAUD</name>
<dbReference type="EMBL" id="BK016199">
    <property type="protein sequence ID" value="DAG01888.1"/>
    <property type="molecule type" value="Genomic_DNA"/>
</dbReference>
<proteinExistence type="predicted"/>
<evidence type="ECO:0000313" key="1">
    <source>
        <dbReference type="EMBL" id="DAG01888.1"/>
    </source>
</evidence>
<organism evidence="1">
    <name type="scientific">Siphoviridae sp. ctYaH2</name>
    <dbReference type="NCBI Taxonomy" id="2825549"/>
    <lineage>
        <taxon>Viruses</taxon>
        <taxon>Duplodnaviria</taxon>
        <taxon>Heunggongvirae</taxon>
        <taxon>Uroviricota</taxon>
        <taxon>Caudoviricetes</taxon>
    </lineage>
</organism>
<accession>A0A8S5V564</accession>